<dbReference type="Gene3D" id="2.40.128.20">
    <property type="match status" value="1"/>
</dbReference>
<protein>
    <recommendedName>
        <fullName evidence="2">MoaF-like domain-containing protein</fullName>
    </recommendedName>
</protein>
<dbReference type="Proteomes" id="UP000553459">
    <property type="component" value="Unassembled WGS sequence"/>
</dbReference>
<keyword evidence="4" id="KW-1185">Reference proteome</keyword>
<organism evidence="3 4">
    <name type="scientific">Elizabethkingia argenteiflava</name>
    <dbReference type="NCBI Taxonomy" id="2681556"/>
    <lineage>
        <taxon>Bacteria</taxon>
        <taxon>Pseudomonadati</taxon>
        <taxon>Bacteroidota</taxon>
        <taxon>Flavobacteriia</taxon>
        <taxon>Flavobacteriales</taxon>
        <taxon>Weeksellaceae</taxon>
        <taxon>Elizabethkingia</taxon>
    </lineage>
</organism>
<evidence type="ECO:0000256" key="1">
    <source>
        <dbReference type="SAM" id="SignalP"/>
    </source>
</evidence>
<keyword evidence="1" id="KW-0732">Signal</keyword>
<proteinExistence type="predicted"/>
<evidence type="ECO:0000259" key="2">
    <source>
        <dbReference type="Pfam" id="PF22036"/>
    </source>
</evidence>
<feature type="signal peptide" evidence="1">
    <location>
        <begin position="1"/>
        <end position="27"/>
    </location>
</feature>
<comment type="caution">
    <text evidence="3">The sequence shown here is derived from an EMBL/GenBank/DDBJ whole genome shotgun (WGS) entry which is preliminary data.</text>
</comment>
<evidence type="ECO:0000313" key="4">
    <source>
        <dbReference type="Proteomes" id="UP000553459"/>
    </source>
</evidence>
<name>A0A845PTK1_9FLAO</name>
<sequence>MITKIVAFSFLSLVCLTACNSSNKAEAQNVEQNTKTENYVLLGKKAKLTYPEFEAEVHYISDRKLHWKTLTNQGKVAEGDEEVSYKQLSSTQFLINWIESSGMSVSQVVDMEKGRVTAFITYGDENSSRGKRSSNLIEGKWMIIN</sequence>
<dbReference type="InterPro" id="IPR012674">
    <property type="entry name" value="Calycin"/>
</dbReference>
<feature type="domain" description="MoaF-like" evidence="2">
    <location>
        <begin position="43"/>
        <end position="127"/>
    </location>
</feature>
<reference evidence="3 4" key="1">
    <citation type="submission" date="2019-11" db="EMBL/GenBank/DDBJ databases">
        <title>Characterization of Elizabethkingia argenteiflava sp. nov., isolated from inner surface of Soybean Pods.</title>
        <authorList>
            <person name="Mo S."/>
        </authorList>
    </citation>
    <scope>NUCLEOTIDE SEQUENCE [LARGE SCALE GENOMIC DNA]</scope>
    <source>
        <strain evidence="3 4">YB22</strain>
    </source>
</reference>
<dbReference type="AlphaFoldDB" id="A0A845PTK1"/>
<dbReference type="EMBL" id="JAAABJ010000556">
    <property type="protein sequence ID" value="NAW51562.1"/>
    <property type="molecule type" value="Genomic_DNA"/>
</dbReference>
<dbReference type="Pfam" id="PF22036">
    <property type="entry name" value="MoaF_like"/>
    <property type="match status" value="1"/>
</dbReference>
<dbReference type="RefSeq" id="WP_166519840.1">
    <property type="nucleotide sequence ID" value="NZ_JAAABJ010000556.1"/>
</dbReference>
<dbReference type="InterPro" id="IPR053892">
    <property type="entry name" value="MoaF-like"/>
</dbReference>
<feature type="chain" id="PRO_5032361132" description="MoaF-like domain-containing protein" evidence="1">
    <location>
        <begin position="28"/>
        <end position="145"/>
    </location>
</feature>
<gene>
    <name evidence="3" type="ORF">GNY06_09275</name>
</gene>
<evidence type="ECO:0000313" key="3">
    <source>
        <dbReference type="EMBL" id="NAW51562.1"/>
    </source>
</evidence>
<accession>A0A845PTK1</accession>